<evidence type="ECO:0000256" key="9">
    <source>
        <dbReference type="ARBA" id="ARBA00022605"/>
    </source>
</evidence>
<dbReference type="NCBIfam" id="TIGR00169">
    <property type="entry name" value="leuB"/>
    <property type="match status" value="1"/>
</dbReference>
<evidence type="ECO:0000313" key="18">
    <source>
        <dbReference type="EMBL" id="CCF82712.1"/>
    </source>
</evidence>
<keyword evidence="13 15" id="KW-0520">NAD</keyword>
<feature type="site" description="Important for catalysis" evidence="15">
    <location>
        <position position="194"/>
    </location>
</feature>
<dbReference type="AlphaFoldDB" id="I4EDF0"/>
<gene>
    <name evidence="15 18" type="primary">leuB</name>
    <name evidence="18" type="ORF">NITHO_1480004</name>
</gene>
<evidence type="ECO:0000313" key="19">
    <source>
        <dbReference type="Proteomes" id="UP000004221"/>
    </source>
</evidence>
<feature type="binding site" evidence="15">
    <location>
        <position position="226"/>
    </location>
    <ligand>
        <name>substrate</name>
    </ligand>
</feature>
<keyword evidence="11 15" id="KW-0460">Magnesium</keyword>
<dbReference type="RefSeq" id="WP_008475031.1">
    <property type="nucleotide sequence ID" value="NZ_CAGS01000055.1"/>
</dbReference>
<dbReference type="HAMAP" id="MF_01033">
    <property type="entry name" value="LeuB_type1"/>
    <property type="match status" value="1"/>
</dbReference>
<evidence type="ECO:0000256" key="12">
    <source>
        <dbReference type="ARBA" id="ARBA00023002"/>
    </source>
</evidence>
<dbReference type="GO" id="GO:0009098">
    <property type="term" value="P:L-leucine biosynthetic process"/>
    <property type="evidence" value="ECO:0007669"/>
    <property type="project" value="UniProtKB-UniRule"/>
</dbReference>
<keyword evidence="12 15" id="KW-0560">Oxidoreductase</keyword>
<evidence type="ECO:0000256" key="8">
    <source>
        <dbReference type="ARBA" id="ARBA00022490"/>
    </source>
</evidence>
<feature type="binding site" evidence="15">
    <location>
        <position position="137"/>
    </location>
    <ligand>
        <name>substrate</name>
    </ligand>
</feature>
<dbReference type="FunFam" id="3.40.718.10:FF:000028">
    <property type="entry name" value="3-isopropylmalate dehydrogenase"/>
    <property type="match status" value="1"/>
</dbReference>
<dbReference type="GO" id="GO:0051287">
    <property type="term" value="F:NAD binding"/>
    <property type="evidence" value="ECO:0007669"/>
    <property type="project" value="InterPro"/>
</dbReference>
<dbReference type="UniPathway" id="UPA00048">
    <property type="reaction ID" value="UER00072"/>
</dbReference>
<name>I4EDF0_9BACT</name>
<comment type="subcellular location">
    <subcellularLocation>
        <location evidence="3 15">Cytoplasm</location>
    </subcellularLocation>
</comment>
<accession>I4EDF0</accession>
<dbReference type="Proteomes" id="UP000004221">
    <property type="component" value="Unassembled WGS sequence"/>
</dbReference>
<evidence type="ECO:0000256" key="6">
    <source>
        <dbReference type="ARBA" id="ARBA00011738"/>
    </source>
</evidence>
<feature type="binding site" evidence="15">
    <location>
        <position position="254"/>
    </location>
    <ligand>
        <name>Mg(2+)</name>
        <dbReference type="ChEBI" id="CHEBI:18420"/>
    </ligand>
</feature>
<keyword evidence="8 15" id="KW-0963">Cytoplasm</keyword>
<dbReference type="GO" id="GO:0003862">
    <property type="term" value="F:3-isopropylmalate dehydrogenase activity"/>
    <property type="evidence" value="ECO:0007669"/>
    <property type="project" value="UniProtKB-UniRule"/>
</dbReference>
<evidence type="ECO:0000256" key="4">
    <source>
        <dbReference type="ARBA" id="ARBA00004762"/>
    </source>
</evidence>
<evidence type="ECO:0000256" key="5">
    <source>
        <dbReference type="ARBA" id="ARBA00008319"/>
    </source>
</evidence>
<reference evidence="18 19" key="1">
    <citation type="journal article" date="2012" name="ISME J.">
        <title>Nitrification expanded: discovery, physiology and genomics of a nitrite-oxidizing bacterium from the phylum Chloroflexi.</title>
        <authorList>
            <person name="Sorokin D.Y."/>
            <person name="Lucker S."/>
            <person name="Vejmelkova D."/>
            <person name="Kostrikina N.A."/>
            <person name="Kleerebezem R."/>
            <person name="Rijpstra W.I."/>
            <person name="Damste J.S."/>
            <person name="Le Paslier D."/>
            <person name="Muyzer G."/>
            <person name="Wagner M."/>
            <person name="van Loosdrecht M.C."/>
            <person name="Daims H."/>
        </authorList>
    </citation>
    <scope>NUCLEOTIDE SEQUENCE [LARGE SCALE GENOMIC DNA]</scope>
    <source>
        <strain evidence="19">none</strain>
    </source>
</reference>
<comment type="subunit">
    <text evidence="6 15 16">Homodimer.</text>
</comment>
<evidence type="ECO:0000256" key="13">
    <source>
        <dbReference type="ARBA" id="ARBA00023027"/>
    </source>
</evidence>
<dbReference type="InterPro" id="IPR004429">
    <property type="entry name" value="Isopropylmalate_DH"/>
</dbReference>
<comment type="cofactor">
    <cofactor evidence="15 16">
        <name>Mg(2+)</name>
        <dbReference type="ChEBI" id="CHEBI:18420"/>
    </cofactor>
    <cofactor evidence="15 16">
        <name>Mn(2+)</name>
        <dbReference type="ChEBI" id="CHEBI:29035"/>
    </cofactor>
    <text evidence="15 16">Binds 1 Mg(2+) or Mn(2+) ion per subunit.</text>
</comment>
<evidence type="ECO:0000256" key="2">
    <source>
        <dbReference type="ARBA" id="ARBA00001936"/>
    </source>
</evidence>
<keyword evidence="15" id="KW-0464">Manganese</keyword>
<feature type="binding site" evidence="15">
    <location>
        <position position="250"/>
    </location>
    <ligand>
        <name>Mg(2+)</name>
        <dbReference type="ChEBI" id="CHEBI:18420"/>
    </ligand>
</feature>
<evidence type="ECO:0000256" key="7">
    <source>
        <dbReference type="ARBA" id="ARBA00022430"/>
    </source>
</evidence>
<organism evidence="18 19">
    <name type="scientific">Nitrolancea hollandica Lb</name>
    <dbReference type="NCBI Taxonomy" id="1129897"/>
    <lineage>
        <taxon>Bacteria</taxon>
        <taxon>Pseudomonadati</taxon>
        <taxon>Thermomicrobiota</taxon>
        <taxon>Thermomicrobia</taxon>
        <taxon>Sphaerobacterales</taxon>
        <taxon>Sphaerobacterineae</taxon>
        <taxon>Sphaerobacteraceae</taxon>
        <taxon>Nitrolancea</taxon>
    </lineage>
</organism>
<evidence type="ECO:0000256" key="1">
    <source>
        <dbReference type="ARBA" id="ARBA00000624"/>
    </source>
</evidence>
<dbReference type="Gene3D" id="3.40.718.10">
    <property type="entry name" value="Isopropylmalate Dehydrogenase"/>
    <property type="match status" value="1"/>
</dbReference>
<feature type="binding site" evidence="15">
    <location>
        <position position="109"/>
    </location>
    <ligand>
        <name>substrate</name>
    </ligand>
</feature>
<keyword evidence="7 15" id="KW-0432">Leucine biosynthesis</keyword>
<evidence type="ECO:0000259" key="17">
    <source>
        <dbReference type="SMART" id="SM01329"/>
    </source>
</evidence>
<keyword evidence="19" id="KW-1185">Reference proteome</keyword>
<keyword evidence="10 15" id="KW-0479">Metal-binding</keyword>
<evidence type="ECO:0000256" key="10">
    <source>
        <dbReference type="ARBA" id="ARBA00022723"/>
    </source>
</evidence>
<dbReference type="PANTHER" id="PTHR42979:SF1">
    <property type="entry name" value="3-ISOPROPYLMALATE DEHYDROGENASE"/>
    <property type="match status" value="1"/>
</dbReference>
<dbReference type="InterPro" id="IPR024084">
    <property type="entry name" value="IsoPropMal-DH-like_dom"/>
</dbReference>
<dbReference type="OrthoDB" id="9806254at2"/>
<keyword evidence="14 15" id="KW-0100">Branched-chain amino acid biosynthesis</keyword>
<comment type="catalytic activity">
    <reaction evidence="1 15 16">
        <text>(2R,3S)-3-isopropylmalate + NAD(+) = 4-methyl-2-oxopentanoate + CO2 + NADH</text>
        <dbReference type="Rhea" id="RHEA:32271"/>
        <dbReference type="ChEBI" id="CHEBI:16526"/>
        <dbReference type="ChEBI" id="CHEBI:17865"/>
        <dbReference type="ChEBI" id="CHEBI:35121"/>
        <dbReference type="ChEBI" id="CHEBI:57540"/>
        <dbReference type="ChEBI" id="CHEBI:57945"/>
        <dbReference type="EC" id="1.1.1.85"/>
    </reaction>
</comment>
<feature type="binding site" evidence="15">
    <location>
        <position position="99"/>
    </location>
    <ligand>
        <name>substrate</name>
    </ligand>
</feature>
<feature type="binding site" evidence="15">
    <location>
        <begin position="294"/>
        <end position="306"/>
    </location>
    <ligand>
        <name>NAD(+)</name>
        <dbReference type="ChEBI" id="CHEBI:57540"/>
    </ligand>
</feature>
<keyword evidence="9 15" id="KW-0028">Amino-acid biosynthesis</keyword>
<feature type="binding site" evidence="15">
    <location>
        <position position="226"/>
    </location>
    <ligand>
        <name>Mg(2+)</name>
        <dbReference type="ChEBI" id="CHEBI:18420"/>
    </ligand>
</feature>
<dbReference type="EC" id="1.1.1.85" evidence="15"/>
<sequence>MTGNHFEILLLPGDGIGPEVVDEARKLLEAIGPAVNTSFAFTTGLIGGSAIDAHGTPLRDEEIETALNSDAVFLGAVGGFAWDHLGKQDRPEAGLLRLRKALDLFANLRPVKVFDALIDSSPLKPEIVRGVDLMVVRELTGGLYFGQPSERTTDTQGRRAVDTLPYSEQEVERIVDLACRLAMARRGHVTSVDKANVLSTSQLWREVAGEVATRYPDVALENALVDSCAMRLISQPRAFDVLVTENLFGDILSDEAAVLAGSLGMLPSASVHGGPPTRPGSTAKMFGLYEPIHGSAPDIAGKGIANPIGTILSAAMMLRFSFGLATAADAIEDAVAATLETGYRTADIARAGQEPVSTAEMGAQIRKRALGQLRG</sequence>
<evidence type="ECO:0000256" key="14">
    <source>
        <dbReference type="ARBA" id="ARBA00023304"/>
    </source>
</evidence>
<comment type="caution">
    <text evidence="18">The sequence shown here is derived from an EMBL/GenBank/DDBJ whole genome shotgun (WGS) entry which is preliminary data.</text>
</comment>
<comment type="pathway">
    <text evidence="4 15 16">Amino-acid biosynthesis; L-leucine biosynthesis; L-leucine from 3-methyl-2-oxobutanoate: step 3/4.</text>
</comment>
<protein>
    <recommendedName>
        <fullName evidence="15">3-isopropylmalate dehydrogenase</fullName>
        <ecNumber evidence="15">1.1.1.85</ecNumber>
    </recommendedName>
    <alternativeName>
        <fullName evidence="15">3-IPM-DH</fullName>
    </alternativeName>
    <alternativeName>
        <fullName evidence="15">Beta-IPM dehydrogenase</fullName>
        <shortName evidence="15">IMDH</shortName>
    </alternativeName>
</protein>
<dbReference type="SUPFAM" id="SSF53659">
    <property type="entry name" value="Isocitrate/Isopropylmalate dehydrogenase-like"/>
    <property type="match status" value="1"/>
</dbReference>
<proteinExistence type="inferred from homology"/>
<comment type="caution">
    <text evidence="15">Lacks conserved residue(s) required for the propagation of feature annotation.</text>
</comment>
<comment type="function">
    <text evidence="15 16">Catalyzes the oxidation of 3-carboxy-2-hydroxy-4-methylpentanoate (3-isopropylmalate) to 3-carboxy-4-methyl-2-oxopentanoate. The product decarboxylates to 4-methyl-2 oxopentanoate.</text>
</comment>
<evidence type="ECO:0000256" key="3">
    <source>
        <dbReference type="ARBA" id="ARBA00004496"/>
    </source>
</evidence>
<evidence type="ECO:0000256" key="16">
    <source>
        <dbReference type="RuleBase" id="RU004445"/>
    </source>
</evidence>
<dbReference type="PROSITE" id="PS00470">
    <property type="entry name" value="IDH_IMDH"/>
    <property type="match status" value="1"/>
</dbReference>
<feature type="site" description="Important for catalysis" evidence="15">
    <location>
        <position position="144"/>
    </location>
</feature>
<comment type="cofactor">
    <cofactor evidence="2">
        <name>Mn(2+)</name>
        <dbReference type="ChEBI" id="CHEBI:29035"/>
    </cofactor>
</comment>
<evidence type="ECO:0000256" key="15">
    <source>
        <dbReference type="HAMAP-Rule" id="MF_01033"/>
    </source>
</evidence>
<comment type="similarity">
    <text evidence="5 15">Belongs to the isocitrate and isopropylmalate dehydrogenases family. LeuB type 1 subfamily.</text>
</comment>
<dbReference type="Pfam" id="PF00180">
    <property type="entry name" value="Iso_dh"/>
    <property type="match status" value="1"/>
</dbReference>
<evidence type="ECO:0000256" key="11">
    <source>
        <dbReference type="ARBA" id="ARBA00022842"/>
    </source>
</evidence>
<dbReference type="EMBL" id="CAGS01000055">
    <property type="protein sequence ID" value="CCF82712.1"/>
    <property type="molecule type" value="Genomic_DNA"/>
</dbReference>
<feature type="domain" description="Isopropylmalate dehydrogenase-like" evidence="17">
    <location>
        <begin position="7"/>
        <end position="365"/>
    </location>
</feature>
<dbReference type="GO" id="GO:0005829">
    <property type="term" value="C:cytosol"/>
    <property type="evidence" value="ECO:0007669"/>
    <property type="project" value="TreeGrafter"/>
</dbReference>
<dbReference type="GO" id="GO:0000287">
    <property type="term" value="F:magnesium ion binding"/>
    <property type="evidence" value="ECO:0007669"/>
    <property type="project" value="InterPro"/>
</dbReference>
<dbReference type="InterPro" id="IPR019818">
    <property type="entry name" value="IsoCit/isopropylmalate_DH_CS"/>
</dbReference>
<dbReference type="SMART" id="SM01329">
    <property type="entry name" value="Iso_dh"/>
    <property type="match status" value="1"/>
</dbReference>
<dbReference type="PANTHER" id="PTHR42979">
    <property type="entry name" value="3-ISOPROPYLMALATE DEHYDROGENASE"/>
    <property type="match status" value="1"/>
</dbReference>